<keyword evidence="5 10" id="KW-0863">Zinc-finger</keyword>
<organism evidence="13 14">
    <name type="scientific">Nezara viridula</name>
    <name type="common">Southern green stink bug</name>
    <name type="synonym">Cimex viridulus</name>
    <dbReference type="NCBI Taxonomy" id="85310"/>
    <lineage>
        <taxon>Eukaryota</taxon>
        <taxon>Metazoa</taxon>
        <taxon>Ecdysozoa</taxon>
        <taxon>Arthropoda</taxon>
        <taxon>Hexapoda</taxon>
        <taxon>Insecta</taxon>
        <taxon>Pterygota</taxon>
        <taxon>Neoptera</taxon>
        <taxon>Paraneoptera</taxon>
        <taxon>Hemiptera</taxon>
        <taxon>Heteroptera</taxon>
        <taxon>Panheteroptera</taxon>
        <taxon>Pentatomomorpha</taxon>
        <taxon>Pentatomoidea</taxon>
        <taxon>Pentatomidae</taxon>
        <taxon>Pentatominae</taxon>
        <taxon>Nezara</taxon>
    </lineage>
</organism>
<dbReference type="CDD" id="cd10536">
    <property type="entry name" value="SET_SMYD4"/>
    <property type="match status" value="1"/>
</dbReference>
<evidence type="ECO:0000313" key="13">
    <source>
        <dbReference type="EMBL" id="CAH1390776.1"/>
    </source>
</evidence>
<dbReference type="GO" id="GO:0008270">
    <property type="term" value="F:zinc ion binding"/>
    <property type="evidence" value="ECO:0007669"/>
    <property type="project" value="UniProtKB-KW"/>
</dbReference>
<evidence type="ECO:0000256" key="5">
    <source>
        <dbReference type="ARBA" id="ARBA00022771"/>
    </source>
</evidence>
<dbReference type="InterPro" id="IPR001214">
    <property type="entry name" value="SET_dom"/>
</dbReference>
<dbReference type="InterPro" id="IPR044421">
    <property type="entry name" value="SMYD4_SET"/>
</dbReference>
<evidence type="ECO:0000256" key="6">
    <source>
        <dbReference type="ARBA" id="ARBA00022833"/>
    </source>
</evidence>
<evidence type="ECO:0000256" key="4">
    <source>
        <dbReference type="ARBA" id="ARBA00022723"/>
    </source>
</evidence>
<keyword evidence="3" id="KW-0949">S-adenosyl-L-methionine</keyword>
<dbReference type="GO" id="GO:0008170">
    <property type="term" value="F:N-methyltransferase activity"/>
    <property type="evidence" value="ECO:0007669"/>
    <property type="project" value="UniProtKB-ARBA"/>
</dbReference>
<comment type="function">
    <text evidence="7">Protein-lysine N-methyltransferase. Monomethylates PRMT5, modulating its transcriptional activity. May also act as a histone methyltransferase. Plays a critical role in cardiac development. Acts as a key epigenetic regulator of gene expression during cardiac development via its dual activities as a methyltransferase and negative regulator of HDAC1.</text>
</comment>
<evidence type="ECO:0000256" key="10">
    <source>
        <dbReference type="PROSITE-ProRule" id="PRU00134"/>
    </source>
</evidence>
<dbReference type="PROSITE" id="PS50865">
    <property type="entry name" value="ZF_MYND_2"/>
    <property type="match status" value="1"/>
</dbReference>
<proteinExistence type="predicted"/>
<dbReference type="GO" id="GO:0005737">
    <property type="term" value="C:cytoplasm"/>
    <property type="evidence" value="ECO:0007669"/>
    <property type="project" value="TreeGrafter"/>
</dbReference>
<dbReference type="PROSITE" id="PS50280">
    <property type="entry name" value="SET"/>
    <property type="match status" value="1"/>
</dbReference>
<dbReference type="PROSITE" id="PS01360">
    <property type="entry name" value="ZF_MYND_1"/>
    <property type="match status" value="1"/>
</dbReference>
<evidence type="ECO:0000259" key="11">
    <source>
        <dbReference type="PROSITE" id="PS50280"/>
    </source>
</evidence>
<evidence type="ECO:0000256" key="8">
    <source>
        <dbReference type="ARBA" id="ARBA00093635"/>
    </source>
</evidence>
<dbReference type="Gene3D" id="2.170.270.10">
    <property type="entry name" value="SET domain"/>
    <property type="match status" value="1"/>
</dbReference>
<dbReference type="PANTHER" id="PTHR46165:SF6">
    <property type="entry name" value="SET AND MYND DOMAIN-CONTAINING PROTEIN 4-LIKE PROTEIN"/>
    <property type="match status" value="1"/>
</dbReference>
<evidence type="ECO:0000256" key="3">
    <source>
        <dbReference type="ARBA" id="ARBA00022691"/>
    </source>
</evidence>
<dbReference type="SUPFAM" id="SSF144232">
    <property type="entry name" value="HIT/MYND zinc finger-like"/>
    <property type="match status" value="1"/>
</dbReference>
<keyword evidence="1" id="KW-0489">Methyltransferase</keyword>
<keyword evidence="4" id="KW-0479">Metal-binding</keyword>
<feature type="domain" description="MYND-type" evidence="12">
    <location>
        <begin position="286"/>
        <end position="325"/>
    </location>
</feature>
<dbReference type="InterPro" id="IPR002893">
    <property type="entry name" value="Znf_MYND"/>
</dbReference>
<dbReference type="InterPro" id="IPR011990">
    <property type="entry name" value="TPR-like_helical_dom_sf"/>
</dbReference>
<dbReference type="Proteomes" id="UP001152798">
    <property type="component" value="Chromosome 1"/>
</dbReference>
<dbReference type="AlphaFoldDB" id="A0A9P0E2Z7"/>
<keyword evidence="6" id="KW-0862">Zinc</keyword>
<evidence type="ECO:0000256" key="7">
    <source>
        <dbReference type="ARBA" id="ARBA00093423"/>
    </source>
</evidence>
<gene>
    <name evidence="13" type="ORF">NEZAVI_LOCUS1916</name>
</gene>
<dbReference type="Gene3D" id="1.25.40.10">
    <property type="entry name" value="Tetratricopeptide repeat domain"/>
    <property type="match status" value="2"/>
</dbReference>
<dbReference type="GO" id="GO:0032259">
    <property type="term" value="P:methylation"/>
    <property type="evidence" value="ECO:0007669"/>
    <property type="project" value="UniProtKB-KW"/>
</dbReference>
<protein>
    <recommendedName>
        <fullName evidence="8">Protein-lysine N-methyltransferase SMYD4</fullName>
    </recommendedName>
    <alternativeName>
        <fullName evidence="9">SET and MYND domain-containing protein 4</fullName>
    </alternativeName>
</protein>
<evidence type="ECO:0000259" key="12">
    <source>
        <dbReference type="PROSITE" id="PS50865"/>
    </source>
</evidence>
<reference evidence="13" key="1">
    <citation type="submission" date="2022-01" db="EMBL/GenBank/DDBJ databases">
        <authorList>
            <person name="King R."/>
        </authorList>
    </citation>
    <scope>NUCLEOTIDE SEQUENCE</scope>
</reference>
<evidence type="ECO:0000256" key="1">
    <source>
        <dbReference type="ARBA" id="ARBA00022603"/>
    </source>
</evidence>
<dbReference type="GO" id="GO:0042826">
    <property type="term" value="F:histone deacetylase binding"/>
    <property type="evidence" value="ECO:0007669"/>
    <property type="project" value="TreeGrafter"/>
</dbReference>
<keyword evidence="2" id="KW-0808">Transferase</keyword>
<feature type="domain" description="SET" evidence="11">
    <location>
        <begin position="241"/>
        <end position="541"/>
    </location>
</feature>
<dbReference type="InterPro" id="IPR052097">
    <property type="entry name" value="SET-MYND_domain_protein"/>
</dbReference>
<dbReference type="SMART" id="SM00317">
    <property type="entry name" value="SET"/>
    <property type="match status" value="1"/>
</dbReference>
<dbReference type="GO" id="GO:0005634">
    <property type="term" value="C:nucleus"/>
    <property type="evidence" value="ECO:0007669"/>
    <property type="project" value="TreeGrafter"/>
</dbReference>
<keyword evidence="14" id="KW-1185">Reference proteome</keyword>
<dbReference type="GO" id="GO:0008757">
    <property type="term" value="F:S-adenosylmethionine-dependent methyltransferase activity"/>
    <property type="evidence" value="ECO:0007669"/>
    <property type="project" value="UniProtKB-ARBA"/>
</dbReference>
<evidence type="ECO:0000256" key="2">
    <source>
        <dbReference type="ARBA" id="ARBA00022679"/>
    </source>
</evidence>
<evidence type="ECO:0000256" key="9">
    <source>
        <dbReference type="ARBA" id="ARBA00093680"/>
    </source>
</evidence>
<dbReference type="GO" id="GO:0008276">
    <property type="term" value="F:protein methyltransferase activity"/>
    <property type="evidence" value="ECO:0007669"/>
    <property type="project" value="UniProtKB-ARBA"/>
</dbReference>
<accession>A0A9P0E2Z7</accession>
<dbReference type="OrthoDB" id="5945798at2759"/>
<dbReference type="EMBL" id="OV725077">
    <property type="protein sequence ID" value="CAH1390776.1"/>
    <property type="molecule type" value="Genomic_DNA"/>
</dbReference>
<sequence>MFSYLQFSLLYEMSMKTCENIHKELINCITVDDSLVFVSNTFKEFKTDYERVTESYCLLRNYNLLPDFSSKDNGEKSSAASERHRNDGNRAFVQKDDMSAMYHYTRAIGFALPGGKEISIAFANRSAVTYSLGDFTDVVKDIDCALQGDYPDRLKFKLWERRGKAFLELGNLLEAQASFESAIIWLTKSKLDEDKRNVAKAQLTSLLQQSSGGCFKTVDVPTTVLPQLTHGPNPYLQSGSNAIEVEYSSYMGRHIVAKVDINPGDVLAVEKPYSSISLPSSYFFFCFYCHKRCHSLLPCFQCTLVFFCDEKCRNDCWEESHSIECNILPSLLMLGCDKLELLALRVLIKATEKGSKLIQLATSLSEIESFDKPSRKGFNDSVYISDNYKSIHNLEGNTDLRNISYLFGRSIFAACILHILDVNTNFFQKGLIDKVSTLRKFQELEDVADLRWDKVFTGGLILKYLQSMASNAHEISEMRVIPGNETKTESSEIGSAAYSLLSLINHSCDPNVVRHSYFGSTVVLRAIQVIKKGEQIFDNYGFHHATHSKEERHSHLRSQYLFTCQCIACTENWPLYGNLPDRNPIIRDLVDVASLEESSKKFRNILYNIISSHDTEKLAEWLVFLYSHLKLLQASIARPWKEYSECQEAIKQCLSLQANHYVYKTCPLSLMMIRDYDIGVSPF</sequence>
<dbReference type="InterPro" id="IPR046341">
    <property type="entry name" value="SET_dom_sf"/>
</dbReference>
<dbReference type="Pfam" id="PF00856">
    <property type="entry name" value="SET"/>
    <property type="match status" value="1"/>
</dbReference>
<dbReference type="SUPFAM" id="SSF48452">
    <property type="entry name" value="TPR-like"/>
    <property type="match status" value="1"/>
</dbReference>
<dbReference type="SUPFAM" id="SSF82199">
    <property type="entry name" value="SET domain"/>
    <property type="match status" value="1"/>
</dbReference>
<name>A0A9P0E2Z7_NEZVI</name>
<dbReference type="PANTHER" id="PTHR46165">
    <property type="entry name" value="SET AND MYND DOMAIN-CONTAINING PROTEIN 4"/>
    <property type="match status" value="1"/>
</dbReference>
<evidence type="ECO:0000313" key="14">
    <source>
        <dbReference type="Proteomes" id="UP001152798"/>
    </source>
</evidence>